<dbReference type="STRING" id="6313.A0A0K0DA62"/>
<reference evidence="11" key="1">
    <citation type="submission" date="2012-09" db="EMBL/GenBank/DDBJ databases">
        <authorList>
            <person name="Martin A.A."/>
        </authorList>
    </citation>
    <scope>NUCLEOTIDE SEQUENCE</scope>
</reference>
<organism evidence="11 12">
    <name type="scientific">Angiostrongylus cantonensis</name>
    <name type="common">Rat lungworm</name>
    <dbReference type="NCBI Taxonomy" id="6313"/>
    <lineage>
        <taxon>Eukaryota</taxon>
        <taxon>Metazoa</taxon>
        <taxon>Ecdysozoa</taxon>
        <taxon>Nematoda</taxon>
        <taxon>Chromadorea</taxon>
        <taxon>Rhabditida</taxon>
        <taxon>Rhabditina</taxon>
        <taxon>Rhabditomorpha</taxon>
        <taxon>Strongyloidea</taxon>
        <taxon>Metastrongylidae</taxon>
        <taxon>Angiostrongylus</taxon>
    </lineage>
</organism>
<dbReference type="InterPro" id="IPR043158">
    <property type="entry name" value="Wnt_C"/>
</dbReference>
<dbReference type="SMART" id="SM00097">
    <property type="entry name" value="WNT1"/>
    <property type="match status" value="1"/>
</dbReference>
<keyword evidence="8" id="KW-0449">Lipoprotein</keyword>
<dbReference type="InterPro" id="IPR018161">
    <property type="entry name" value="Wnt_CS"/>
</dbReference>
<dbReference type="PRINTS" id="PR01349">
    <property type="entry name" value="WNTPROTEIN"/>
</dbReference>
<dbReference type="GO" id="GO:0005125">
    <property type="term" value="F:cytokine activity"/>
    <property type="evidence" value="ECO:0007669"/>
    <property type="project" value="TreeGrafter"/>
</dbReference>
<dbReference type="GO" id="GO:0030182">
    <property type="term" value="P:neuron differentiation"/>
    <property type="evidence" value="ECO:0007669"/>
    <property type="project" value="TreeGrafter"/>
</dbReference>
<feature type="chain" id="PRO_5005326672" description="Protein Wnt" evidence="10">
    <location>
        <begin position="26"/>
        <end position="293"/>
    </location>
</feature>
<evidence type="ECO:0000256" key="10">
    <source>
        <dbReference type="SAM" id="SignalP"/>
    </source>
</evidence>
<dbReference type="PANTHER" id="PTHR12027:SF116">
    <property type="entry name" value="ABNORMAL CELL LINEAGE PROTEIN 44"/>
    <property type="match status" value="1"/>
</dbReference>
<evidence type="ECO:0000313" key="12">
    <source>
        <dbReference type="WBParaSite" id="ACAC_0000711201-mRNA-1"/>
    </source>
</evidence>
<accession>A0A0K0DA62</accession>
<evidence type="ECO:0000256" key="2">
    <source>
        <dbReference type="ARBA" id="ARBA00005683"/>
    </source>
</evidence>
<evidence type="ECO:0000256" key="3">
    <source>
        <dbReference type="ARBA" id="ARBA00022473"/>
    </source>
</evidence>
<evidence type="ECO:0000256" key="4">
    <source>
        <dbReference type="ARBA" id="ARBA00022525"/>
    </source>
</evidence>
<evidence type="ECO:0000256" key="1">
    <source>
        <dbReference type="ARBA" id="ARBA00004498"/>
    </source>
</evidence>
<dbReference type="Pfam" id="PF00110">
    <property type="entry name" value="wnt"/>
    <property type="match status" value="2"/>
</dbReference>
<keyword evidence="6 9" id="KW-0879">Wnt signaling pathway</keyword>
<dbReference type="GO" id="GO:0045165">
    <property type="term" value="P:cell fate commitment"/>
    <property type="evidence" value="ECO:0007669"/>
    <property type="project" value="TreeGrafter"/>
</dbReference>
<dbReference type="PROSITE" id="PS00246">
    <property type="entry name" value="WNT1"/>
    <property type="match status" value="1"/>
</dbReference>
<keyword evidence="5" id="KW-0272">Extracellular matrix</keyword>
<dbReference type="GO" id="GO:0005109">
    <property type="term" value="F:frizzled binding"/>
    <property type="evidence" value="ECO:0007669"/>
    <property type="project" value="TreeGrafter"/>
</dbReference>
<comment type="subcellular location">
    <subcellularLocation>
        <location evidence="1 9">Secreted</location>
        <location evidence="1 9">Extracellular space</location>
        <location evidence="1 9">Extracellular matrix</location>
    </subcellularLocation>
</comment>
<evidence type="ECO:0000313" key="11">
    <source>
        <dbReference type="Proteomes" id="UP000035642"/>
    </source>
</evidence>
<keyword evidence="3 9" id="KW-0217">Developmental protein</keyword>
<dbReference type="PANTHER" id="PTHR12027">
    <property type="entry name" value="WNT RELATED"/>
    <property type="match status" value="1"/>
</dbReference>
<evidence type="ECO:0000256" key="5">
    <source>
        <dbReference type="ARBA" id="ARBA00022530"/>
    </source>
</evidence>
<dbReference type="GO" id="GO:0060070">
    <property type="term" value="P:canonical Wnt signaling pathway"/>
    <property type="evidence" value="ECO:0007669"/>
    <property type="project" value="TreeGrafter"/>
</dbReference>
<dbReference type="InterPro" id="IPR005817">
    <property type="entry name" value="Wnt"/>
</dbReference>
<sequence>LCLRRFHFIFTFTFLLIFLLTLNQWKEDLPHSGCGPDLLHSRAFRSVQIACRTQASTVIAAFEGIQDAMTQCAGRMRFQQWDCSNVGHIMHDPPILKYGYRESALIWALSSAGAAWGVATACAQGWIEDCSCAHDGQPGWEYGGCSYSVQHGITASRKLLTRTPIVRSPLRAVEKHNLKAGRLAVKKTLIASCKCHGVSGSCQQKTCWKKTATLDHITDYLVDKCVVKRTISGRVCAWRNETHTQGDCGRICCGKGFQISHEVIQYKCDCKFVWCCKLICKDCLQHRWVSTCN</sequence>
<evidence type="ECO:0000256" key="8">
    <source>
        <dbReference type="ARBA" id="ARBA00023288"/>
    </source>
</evidence>
<dbReference type="AlphaFoldDB" id="A0A0K0DA62"/>
<evidence type="ECO:0000256" key="9">
    <source>
        <dbReference type="RuleBase" id="RU003500"/>
    </source>
</evidence>
<keyword evidence="4" id="KW-0964">Secreted</keyword>
<dbReference type="GO" id="GO:0005615">
    <property type="term" value="C:extracellular space"/>
    <property type="evidence" value="ECO:0007669"/>
    <property type="project" value="TreeGrafter"/>
</dbReference>
<dbReference type="WBParaSite" id="ACAC_0000711201-mRNA-1">
    <property type="protein sequence ID" value="ACAC_0000711201-mRNA-1"/>
    <property type="gene ID" value="ACAC_0000711201"/>
</dbReference>
<dbReference type="Proteomes" id="UP000035642">
    <property type="component" value="Unassembled WGS sequence"/>
</dbReference>
<dbReference type="Gene3D" id="3.30.2460.20">
    <property type="match status" value="1"/>
</dbReference>
<reference evidence="12" key="2">
    <citation type="submission" date="2017-02" db="UniProtKB">
        <authorList>
            <consortium name="WormBaseParasite"/>
        </authorList>
    </citation>
    <scope>IDENTIFICATION</scope>
</reference>
<proteinExistence type="inferred from homology"/>
<evidence type="ECO:0000256" key="7">
    <source>
        <dbReference type="ARBA" id="ARBA00023157"/>
    </source>
</evidence>
<name>A0A0K0DA62_ANGCA</name>
<comment type="similarity">
    <text evidence="2 9">Belongs to the Wnt family.</text>
</comment>
<keyword evidence="10" id="KW-0732">Signal</keyword>
<keyword evidence="11" id="KW-1185">Reference proteome</keyword>
<feature type="signal peptide" evidence="10">
    <location>
        <begin position="1"/>
        <end position="25"/>
    </location>
</feature>
<keyword evidence="7" id="KW-1015">Disulfide bond</keyword>
<protein>
    <recommendedName>
        <fullName evidence="9">Protein Wnt</fullName>
    </recommendedName>
</protein>
<evidence type="ECO:0000256" key="6">
    <source>
        <dbReference type="ARBA" id="ARBA00022687"/>
    </source>
</evidence>
<comment type="function">
    <text evidence="9">Ligand for members of the frizzled family of seven transmembrane receptors.</text>
</comment>